<dbReference type="InterPro" id="IPR043128">
    <property type="entry name" value="Rev_trsase/Diguanyl_cyclase"/>
</dbReference>
<accession>A0ABU1FZZ8</accession>
<evidence type="ECO:0000313" key="3">
    <source>
        <dbReference type="EMBL" id="MDR5865797.1"/>
    </source>
</evidence>
<dbReference type="RefSeq" id="WP_309651397.1">
    <property type="nucleotide sequence ID" value="NZ_JARWAK010000002.1"/>
</dbReference>
<comment type="caution">
    <text evidence="3">The sequence shown here is derived from an EMBL/GenBank/DDBJ whole genome shotgun (WGS) entry which is preliminary data.</text>
</comment>
<proteinExistence type="predicted"/>
<dbReference type="SMART" id="SM00267">
    <property type="entry name" value="GGDEF"/>
    <property type="match status" value="1"/>
</dbReference>
<feature type="domain" description="GGDEF" evidence="2">
    <location>
        <begin position="164"/>
        <end position="293"/>
    </location>
</feature>
<dbReference type="SMART" id="SM00052">
    <property type="entry name" value="EAL"/>
    <property type="match status" value="1"/>
</dbReference>
<dbReference type="PROSITE" id="PS50887">
    <property type="entry name" value="GGDEF"/>
    <property type="match status" value="1"/>
</dbReference>
<dbReference type="Gene3D" id="3.20.20.450">
    <property type="entry name" value="EAL domain"/>
    <property type="match status" value="1"/>
</dbReference>
<dbReference type="Pfam" id="PF00563">
    <property type="entry name" value="EAL"/>
    <property type="match status" value="1"/>
</dbReference>
<dbReference type="InterPro" id="IPR029787">
    <property type="entry name" value="Nucleotide_cyclase"/>
</dbReference>
<dbReference type="SUPFAM" id="SSF55073">
    <property type="entry name" value="Nucleotide cyclase"/>
    <property type="match status" value="1"/>
</dbReference>
<dbReference type="SUPFAM" id="SSF141868">
    <property type="entry name" value="EAL domain-like"/>
    <property type="match status" value="1"/>
</dbReference>
<dbReference type="InterPro" id="IPR050706">
    <property type="entry name" value="Cyclic-di-GMP_PDE-like"/>
</dbReference>
<dbReference type="CDD" id="cd01948">
    <property type="entry name" value="EAL"/>
    <property type="match status" value="1"/>
</dbReference>
<evidence type="ECO:0000313" key="4">
    <source>
        <dbReference type="Proteomes" id="UP001264519"/>
    </source>
</evidence>
<sequence length="565" mass="62188">MSPEAPGRLMLLVEAASNRRLLARAFEQHYRLVDPADLTWQCDDVDLIIADPKGLARWQSRVGEARRAQSPTLLPVILLLTRAELRRPLTRFRDLIDEFAVLPLDRLELTTRLHLWMRARRLALRQRDELAHLVNHDRLTGLATRPLICEHLRQALAVASEADQRVCFQIIEVADGTLLTSLGHSGHRQALVSLSGRLSALLDASTRLARLGDAQWGLLHPPGRPVDQVLDLAHATRRRMLDPLEIDGERLHLSPRMSVAVAPDDAREAEALIDRAQQALSAAGDGAPAFFSPDMQAKATTFLRMEAELRRALDDGGLVLWLQPKVSLDGLGLTEAAEALVRLQCPDGKLLPPGAFIGVAETTGLIRELSRWVVEEACRLLARWRDAGTGLPRLAVNVSAHDLEEDDFADALLAALARHSLPGNALELELTETTLFAMTDRGLATLTRLRERGMRIAMDDFGTGYSTLSYLHRLPIDVLKIDRAFVQEVHAHPDRAGITRAIISLATTLGLELVAEGIEAEAEAAFLADLGVAIGQGYLYARPMPEAELMAWLDATRPRSMTGAS</sequence>
<dbReference type="InterPro" id="IPR035919">
    <property type="entry name" value="EAL_sf"/>
</dbReference>
<dbReference type="Gene3D" id="3.30.70.270">
    <property type="match status" value="1"/>
</dbReference>
<reference evidence="3 4" key="1">
    <citation type="submission" date="2023-04" db="EMBL/GenBank/DDBJ databases">
        <title>A long-awaited taxogenomic arrangement of the family Halomonadaceae.</title>
        <authorList>
            <person name="De La Haba R."/>
            <person name="Chuvochina M."/>
            <person name="Wittouck S."/>
            <person name="Arahal D.R."/>
            <person name="Sanchez-Porro C."/>
            <person name="Hugenholtz P."/>
            <person name="Ventosa A."/>
        </authorList>
    </citation>
    <scope>NUCLEOTIDE SEQUENCE [LARGE SCALE GENOMIC DNA]</scope>
    <source>
        <strain evidence="3 4">DSM 23530</strain>
    </source>
</reference>
<dbReference type="Pfam" id="PF00990">
    <property type="entry name" value="GGDEF"/>
    <property type="match status" value="1"/>
</dbReference>
<protein>
    <submittedName>
        <fullName evidence="3">GGDEF domain-containing phosphodiesterase</fullName>
        <ecNumber evidence="3">3.1.4.52</ecNumber>
    </submittedName>
</protein>
<dbReference type="EMBL" id="JARWAK010000002">
    <property type="protein sequence ID" value="MDR5865797.1"/>
    <property type="molecule type" value="Genomic_DNA"/>
</dbReference>
<evidence type="ECO:0000259" key="1">
    <source>
        <dbReference type="PROSITE" id="PS50883"/>
    </source>
</evidence>
<gene>
    <name evidence="3" type="ORF">QC818_03185</name>
</gene>
<dbReference type="EC" id="3.1.4.52" evidence="3"/>
<dbReference type="InterPro" id="IPR000160">
    <property type="entry name" value="GGDEF_dom"/>
</dbReference>
<keyword evidence="3" id="KW-0378">Hydrolase</keyword>
<dbReference type="GO" id="GO:0071111">
    <property type="term" value="F:cyclic-guanylate-specific phosphodiesterase activity"/>
    <property type="evidence" value="ECO:0007669"/>
    <property type="project" value="UniProtKB-EC"/>
</dbReference>
<dbReference type="PROSITE" id="PS50883">
    <property type="entry name" value="EAL"/>
    <property type="match status" value="1"/>
</dbReference>
<name>A0ABU1FZZ8_9GAMM</name>
<dbReference type="PANTHER" id="PTHR33121">
    <property type="entry name" value="CYCLIC DI-GMP PHOSPHODIESTERASE PDEF"/>
    <property type="match status" value="1"/>
</dbReference>
<dbReference type="InterPro" id="IPR001633">
    <property type="entry name" value="EAL_dom"/>
</dbReference>
<feature type="domain" description="EAL" evidence="1">
    <location>
        <begin position="302"/>
        <end position="557"/>
    </location>
</feature>
<dbReference type="PANTHER" id="PTHR33121:SF70">
    <property type="entry name" value="SIGNALING PROTEIN YKOW"/>
    <property type="match status" value="1"/>
</dbReference>
<dbReference type="Proteomes" id="UP001264519">
    <property type="component" value="Unassembled WGS sequence"/>
</dbReference>
<evidence type="ECO:0000259" key="2">
    <source>
        <dbReference type="PROSITE" id="PS50887"/>
    </source>
</evidence>
<keyword evidence="4" id="KW-1185">Reference proteome</keyword>
<organism evidence="3 4">
    <name type="scientific">Halomonas koreensis</name>
    <dbReference type="NCBI Taxonomy" id="245385"/>
    <lineage>
        <taxon>Bacteria</taxon>
        <taxon>Pseudomonadati</taxon>
        <taxon>Pseudomonadota</taxon>
        <taxon>Gammaproteobacteria</taxon>
        <taxon>Oceanospirillales</taxon>
        <taxon>Halomonadaceae</taxon>
        <taxon>Halomonas</taxon>
    </lineage>
</organism>